<dbReference type="PANTHER" id="PTHR31836:SF28">
    <property type="entry name" value="SRCR DOMAIN-CONTAINING PROTEIN-RELATED"/>
    <property type="match status" value="1"/>
</dbReference>
<dbReference type="Gene3D" id="2.40.40.10">
    <property type="entry name" value="RlpA-like domain"/>
    <property type="match status" value="1"/>
</dbReference>
<dbReference type="CDD" id="cd22191">
    <property type="entry name" value="DPBB_RlpA_EXP_N-like"/>
    <property type="match status" value="1"/>
</dbReference>
<evidence type="ECO:0000313" key="3">
    <source>
        <dbReference type="EMBL" id="TNY20251.1"/>
    </source>
</evidence>
<dbReference type="SUPFAM" id="SSF50685">
    <property type="entry name" value="Barwin-like endoglucanases"/>
    <property type="match status" value="1"/>
</dbReference>
<dbReference type="PANTHER" id="PTHR31836">
    <property type="match status" value="1"/>
</dbReference>
<evidence type="ECO:0000313" key="4">
    <source>
        <dbReference type="Proteomes" id="UP000311382"/>
    </source>
</evidence>
<keyword evidence="4" id="KW-1185">Reference proteome</keyword>
<feature type="signal peptide" evidence="2">
    <location>
        <begin position="1"/>
        <end position="22"/>
    </location>
</feature>
<dbReference type="InterPro" id="IPR051477">
    <property type="entry name" value="Expansin_CellWall"/>
</dbReference>
<protein>
    <recommendedName>
        <fullName evidence="5">RlpA-like double-psi beta-barrel-protein domain-containing protein-containing protein</fullName>
    </recommendedName>
</protein>
<evidence type="ECO:0000256" key="1">
    <source>
        <dbReference type="ARBA" id="ARBA00022729"/>
    </source>
</evidence>
<gene>
    <name evidence="3" type="ORF">DMC30DRAFT_265805</name>
</gene>
<accession>A0A5C5FWZ4</accession>
<proteinExistence type="predicted"/>
<keyword evidence="1 2" id="KW-0732">Signal</keyword>
<reference evidence="3 4" key="1">
    <citation type="submission" date="2019-03" db="EMBL/GenBank/DDBJ databases">
        <title>Rhodosporidium diobovatum UCD-FST 08-225 genome sequencing, assembly, and annotation.</title>
        <authorList>
            <person name="Fakankun I.U."/>
            <person name="Fristensky B."/>
            <person name="Levin D.B."/>
        </authorList>
    </citation>
    <scope>NUCLEOTIDE SEQUENCE [LARGE SCALE GENOMIC DNA]</scope>
    <source>
        <strain evidence="3 4">UCD-FST 08-225</strain>
    </source>
</reference>
<evidence type="ECO:0000256" key="2">
    <source>
        <dbReference type="SAM" id="SignalP"/>
    </source>
</evidence>
<dbReference type="AlphaFoldDB" id="A0A5C5FWZ4"/>
<dbReference type="OrthoDB" id="623670at2759"/>
<organism evidence="3 4">
    <name type="scientific">Rhodotorula diobovata</name>
    <dbReference type="NCBI Taxonomy" id="5288"/>
    <lineage>
        <taxon>Eukaryota</taxon>
        <taxon>Fungi</taxon>
        <taxon>Dikarya</taxon>
        <taxon>Basidiomycota</taxon>
        <taxon>Pucciniomycotina</taxon>
        <taxon>Microbotryomycetes</taxon>
        <taxon>Sporidiobolales</taxon>
        <taxon>Sporidiobolaceae</taxon>
        <taxon>Rhodotorula</taxon>
    </lineage>
</organism>
<sequence length="310" mass="30468">MKAATLLAAATAALSLPLSAQASSSSSHHGPNSAAHSRRFNRVLRGPEDAPVIDLEAEGFSVRNASLVAQGDSTGEGELHNLSKRGYSGRATFFEPGLGACGTYSSSSDYMVAMNQAQYGDLGAVSSWCFQTITISYGGKTANAQVLDACPGCPYGGLDFSPSLFKHFADESVGVFYMNWAPAGSGSGNNNGGNDDAEAKKSKEAAAAASSSSAAAAWASSSSAAAAWASSSSSRAAAWASSSSSAHNAWLASSSSSSASAASAAASAAAASRESAQSVASVASAAAAASASDAALSIAAASAASVASLD</sequence>
<dbReference type="EMBL" id="SOZI01000072">
    <property type="protein sequence ID" value="TNY20251.1"/>
    <property type="molecule type" value="Genomic_DNA"/>
</dbReference>
<dbReference type="InterPro" id="IPR036908">
    <property type="entry name" value="RlpA-like_sf"/>
</dbReference>
<evidence type="ECO:0008006" key="5">
    <source>
        <dbReference type="Google" id="ProtNLM"/>
    </source>
</evidence>
<name>A0A5C5FWZ4_9BASI</name>
<comment type="caution">
    <text evidence="3">The sequence shown here is derived from an EMBL/GenBank/DDBJ whole genome shotgun (WGS) entry which is preliminary data.</text>
</comment>
<feature type="chain" id="PRO_5022889543" description="RlpA-like double-psi beta-barrel-protein domain-containing protein-containing protein" evidence="2">
    <location>
        <begin position="23"/>
        <end position="310"/>
    </location>
</feature>
<dbReference type="Proteomes" id="UP000311382">
    <property type="component" value="Unassembled WGS sequence"/>
</dbReference>
<dbReference type="STRING" id="5288.A0A5C5FWZ4"/>